<protein>
    <submittedName>
        <fullName evidence="2">Uncharacterized protein</fullName>
    </submittedName>
</protein>
<sequence length="103" mass="11417">MTVKGEFYVANTSSNLLEAEWITEIGIYALMDTFSSTDPGQPSEISASITEQRSGNVAKQLRRDYPQALSDTLGLYKLSSTTLQLKAEAKPVFRPKRRVPYAA</sequence>
<gene>
    <name evidence="2" type="primary">Acey_s0131.g1575</name>
    <name evidence="2" type="ORF">Y032_0131g1575</name>
</gene>
<name>A0A016T5U2_9BILA</name>
<evidence type="ECO:0000256" key="1">
    <source>
        <dbReference type="SAM" id="MobiDB-lite"/>
    </source>
</evidence>
<proteinExistence type="predicted"/>
<reference evidence="3" key="1">
    <citation type="journal article" date="2015" name="Nat. Genet.">
        <title>The genome and transcriptome of the zoonotic hookworm Ancylostoma ceylanicum identify infection-specific gene families.</title>
        <authorList>
            <person name="Schwarz E.M."/>
            <person name="Hu Y."/>
            <person name="Antoshechkin I."/>
            <person name="Miller M.M."/>
            <person name="Sternberg P.W."/>
            <person name="Aroian R.V."/>
        </authorList>
    </citation>
    <scope>NUCLEOTIDE SEQUENCE</scope>
    <source>
        <strain evidence="3">HY135</strain>
    </source>
</reference>
<dbReference type="OrthoDB" id="10522001at2759"/>
<dbReference type="AlphaFoldDB" id="A0A016T5U2"/>
<dbReference type="Proteomes" id="UP000024635">
    <property type="component" value="Unassembled WGS sequence"/>
</dbReference>
<accession>A0A016T5U2</accession>
<comment type="caution">
    <text evidence="2">The sequence shown here is derived from an EMBL/GenBank/DDBJ whole genome shotgun (WGS) entry which is preliminary data.</text>
</comment>
<feature type="region of interest" description="Disordered" evidence="1">
    <location>
        <begin position="36"/>
        <end position="57"/>
    </location>
</feature>
<dbReference type="EMBL" id="JARK01001467">
    <property type="protein sequence ID" value="EYB98363.1"/>
    <property type="molecule type" value="Genomic_DNA"/>
</dbReference>
<evidence type="ECO:0000313" key="3">
    <source>
        <dbReference type="Proteomes" id="UP000024635"/>
    </source>
</evidence>
<evidence type="ECO:0000313" key="2">
    <source>
        <dbReference type="EMBL" id="EYB98363.1"/>
    </source>
</evidence>
<organism evidence="2 3">
    <name type="scientific">Ancylostoma ceylanicum</name>
    <dbReference type="NCBI Taxonomy" id="53326"/>
    <lineage>
        <taxon>Eukaryota</taxon>
        <taxon>Metazoa</taxon>
        <taxon>Ecdysozoa</taxon>
        <taxon>Nematoda</taxon>
        <taxon>Chromadorea</taxon>
        <taxon>Rhabditida</taxon>
        <taxon>Rhabditina</taxon>
        <taxon>Rhabditomorpha</taxon>
        <taxon>Strongyloidea</taxon>
        <taxon>Ancylostomatidae</taxon>
        <taxon>Ancylostomatinae</taxon>
        <taxon>Ancylostoma</taxon>
    </lineage>
</organism>
<keyword evidence="3" id="KW-1185">Reference proteome</keyword>